<reference evidence="1" key="1">
    <citation type="journal article" date="2019" name="Viruses">
        <title>Discovery and Characterization of Bukakata orbivirus (Reoviridae:Orbivirus), a Novel Virus from a Ugandan Bat.</title>
        <authorList>
            <person name="Fagre A.C."/>
            <person name="Lee J.S."/>
            <person name="Kityo R.M."/>
            <person name="Bergren N.A."/>
            <person name="Mossel E.C."/>
            <person name="Nakayiki T."/>
            <person name="Nalikka B."/>
            <person name="Nyakarahuka L."/>
            <person name="Gilbert A.T."/>
            <person name="Peterhans J.K."/>
            <person name="Crabtree M.B."/>
            <person name="Towner J.S."/>
            <person name="Amman B.R."/>
            <person name="Sealy T.K."/>
            <person name="Schuh A.J."/>
            <person name="Nichol S.T."/>
            <person name="Lutwama J.J."/>
            <person name="Miller B.R."/>
            <person name="Kading R.C."/>
        </authorList>
    </citation>
    <scope>NUCLEOTIDE SEQUENCE</scope>
    <source>
        <strain evidence="1">DakAnK 654</strain>
    </source>
</reference>
<accession>A0A482A5V8</accession>
<evidence type="ECO:0000313" key="1">
    <source>
        <dbReference type="EMBL" id="QBL15272.1"/>
    </source>
</evidence>
<name>A0A482A5V8_9REOV</name>
<organism evidence="1">
    <name type="scientific">Fomede virus</name>
    <dbReference type="NCBI Taxonomy" id="2547356"/>
    <lineage>
        <taxon>Viruses</taxon>
        <taxon>Riboviria</taxon>
        <taxon>Orthornavirae</taxon>
        <taxon>Duplornaviricota</taxon>
        <taxon>Resentoviricetes</taxon>
        <taxon>Reovirales</taxon>
        <taxon>Sedoreoviridae</taxon>
        <taxon>Orbivirus</taxon>
        <taxon>Orbivirus chobarense</taxon>
        <taxon>Chobar Gorge virus</taxon>
    </lineage>
</organism>
<protein>
    <submittedName>
        <fullName evidence="1">NS4</fullName>
    </submittedName>
</protein>
<dbReference type="EMBL" id="MK359233">
    <property type="protein sequence ID" value="QBL15272.1"/>
    <property type="molecule type" value="Genomic_RNA"/>
</dbReference>
<proteinExistence type="predicted"/>
<sequence>MSSVRAKRSSPSGTSMSESLLGRKWWKEMRRLLQIDRTREELLIEAYNQKTYETTLELLRRQYGGRLQQREQRMRALWLRMVKERPQLIPDRRRPIRRTIGALISEVQREINKTGMKRWRQAVRQALVQIPWAWKRHERIRAARLYAYLRTEAEEQRQVLALLTRMSREENLLSMSQISEYVMDWQEKLMRMFEFFPAPQKLVRMLYSYHWVRRSLSRLESRRMRFLSRKIRRCGLGN</sequence>